<organism evidence="1 2">
    <name type="scientific">Anopheles maculatus</name>
    <dbReference type="NCBI Taxonomy" id="74869"/>
    <lineage>
        <taxon>Eukaryota</taxon>
        <taxon>Metazoa</taxon>
        <taxon>Ecdysozoa</taxon>
        <taxon>Arthropoda</taxon>
        <taxon>Hexapoda</taxon>
        <taxon>Insecta</taxon>
        <taxon>Pterygota</taxon>
        <taxon>Neoptera</taxon>
        <taxon>Endopterygota</taxon>
        <taxon>Diptera</taxon>
        <taxon>Nematocera</taxon>
        <taxon>Culicoidea</taxon>
        <taxon>Culicidae</taxon>
        <taxon>Anophelinae</taxon>
        <taxon>Anopheles</taxon>
        <taxon>Anopheles maculatus group</taxon>
    </lineage>
</organism>
<reference evidence="1" key="2">
    <citation type="submission" date="2020-05" db="UniProtKB">
        <authorList>
            <consortium name="EnsemblMetazoa"/>
        </authorList>
    </citation>
    <scope>IDENTIFICATION</scope>
    <source>
        <strain evidence="1">maculatus3</strain>
    </source>
</reference>
<evidence type="ECO:0000313" key="1">
    <source>
        <dbReference type="EnsemblMetazoa" id="AMAM002022-PA"/>
    </source>
</evidence>
<dbReference type="EnsemblMetazoa" id="AMAM002022-RA">
    <property type="protein sequence ID" value="AMAM002022-PA"/>
    <property type="gene ID" value="AMAM002022"/>
</dbReference>
<dbReference type="Proteomes" id="UP000075901">
    <property type="component" value="Unassembled WGS sequence"/>
</dbReference>
<dbReference type="VEuPathDB" id="VectorBase:AMAM002022"/>
<name>A0A182S8W8_9DIPT</name>
<sequence>MYFNNYFLFPFNSPSFEHKYRRHVNEGEQRKSHRVFASYSQLSIRITEALTDSLGRIEITCLATIPAHVEPGEEYADYKTSLIKRKSTHALTLSAIRLMLHFCVCFGDDKGTLRAHSSNIENARNPTPSFVRWLLIK</sequence>
<dbReference type="AlphaFoldDB" id="A0A182S8W8"/>
<keyword evidence="2" id="KW-1185">Reference proteome</keyword>
<proteinExistence type="predicted"/>
<protein>
    <submittedName>
        <fullName evidence="1">Uncharacterized protein</fullName>
    </submittedName>
</protein>
<reference evidence="2" key="1">
    <citation type="submission" date="2013-09" db="EMBL/GenBank/DDBJ databases">
        <title>The Genome Sequence of Anopheles maculatus species B.</title>
        <authorList>
            <consortium name="The Broad Institute Genomics Platform"/>
            <person name="Neafsey D.E."/>
            <person name="Besansky N."/>
            <person name="Howell P."/>
            <person name="Walton C."/>
            <person name="Young S.K."/>
            <person name="Zeng Q."/>
            <person name="Gargeya S."/>
            <person name="Fitzgerald M."/>
            <person name="Haas B."/>
            <person name="Abouelleil A."/>
            <person name="Allen A.W."/>
            <person name="Alvarado L."/>
            <person name="Arachchi H.M."/>
            <person name="Berlin A.M."/>
            <person name="Chapman S.B."/>
            <person name="Gainer-Dewar J."/>
            <person name="Goldberg J."/>
            <person name="Griggs A."/>
            <person name="Gujja S."/>
            <person name="Hansen M."/>
            <person name="Howarth C."/>
            <person name="Imamovic A."/>
            <person name="Ireland A."/>
            <person name="Larimer J."/>
            <person name="McCowan C."/>
            <person name="Murphy C."/>
            <person name="Pearson M."/>
            <person name="Poon T.W."/>
            <person name="Priest M."/>
            <person name="Roberts A."/>
            <person name="Saif S."/>
            <person name="Shea T."/>
            <person name="Sisk P."/>
            <person name="Sykes S."/>
            <person name="Wortman J."/>
            <person name="Nusbaum C."/>
            <person name="Birren B."/>
        </authorList>
    </citation>
    <scope>NUCLEOTIDE SEQUENCE [LARGE SCALE GENOMIC DNA]</scope>
    <source>
        <strain evidence="2">maculatus3</strain>
    </source>
</reference>
<accession>A0A182S8W8</accession>
<evidence type="ECO:0000313" key="2">
    <source>
        <dbReference type="Proteomes" id="UP000075901"/>
    </source>
</evidence>